<evidence type="ECO:0000256" key="3">
    <source>
        <dbReference type="ARBA" id="ARBA00022989"/>
    </source>
</evidence>
<dbReference type="Pfam" id="PF07690">
    <property type="entry name" value="MFS_1"/>
    <property type="match status" value="1"/>
</dbReference>
<dbReference type="InterPro" id="IPR036259">
    <property type="entry name" value="MFS_trans_sf"/>
</dbReference>
<accession>A0A6A6XQH9</accession>
<feature type="transmembrane region" description="Helical" evidence="5">
    <location>
        <begin position="376"/>
        <end position="396"/>
    </location>
</feature>
<feature type="transmembrane region" description="Helical" evidence="5">
    <location>
        <begin position="188"/>
        <end position="212"/>
    </location>
</feature>
<dbReference type="GO" id="GO:0005886">
    <property type="term" value="C:plasma membrane"/>
    <property type="evidence" value="ECO:0007669"/>
    <property type="project" value="TreeGrafter"/>
</dbReference>
<evidence type="ECO:0000313" key="7">
    <source>
        <dbReference type="EMBL" id="KAF2798438.1"/>
    </source>
</evidence>
<dbReference type="SUPFAM" id="SSF103473">
    <property type="entry name" value="MFS general substrate transporter"/>
    <property type="match status" value="2"/>
</dbReference>
<feature type="transmembrane region" description="Helical" evidence="5">
    <location>
        <begin position="239"/>
        <end position="256"/>
    </location>
</feature>
<evidence type="ECO:0000256" key="5">
    <source>
        <dbReference type="SAM" id="Phobius"/>
    </source>
</evidence>
<feature type="domain" description="Major facilitator superfamily (MFS) profile" evidence="6">
    <location>
        <begin position="35"/>
        <end position="536"/>
    </location>
</feature>
<feature type="transmembrane region" description="Helical" evidence="5">
    <location>
        <begin position="512"/>
        <end position="532"/>
    </location>
</feature>
<keyword evidence="3 5" id="KW-1133">Transmembrane helix</keyword>
<keyword evidence="2 5" id="KW-0812">Transmembrane</keyword>
<organism evidence="7 8">
    <name type="scientific">Melanomma pulvis-pyrius CBS 109.77</name>
    <dbReference type="NCBI Taxonomy" id="1314802"/>
    <lineage>
        <taxon>Eukaryota</taxon>
        <taxon>Fungi</taxon>
        <taxon>Dikarya</taxon>
        <taxon>Ascomycota</taxon>
        <taxon>Pezizomycotina</taxon>
        <taxon>Dothideomycetes</taxon>
        <taxon>Pleosporomycetidae</taxon>
        <taxon>Pleosporales</taxon>
        <taxon>Melanommataceae</taxon>
        <taxon>Melanomma</taxon>
    </lineage>
</organism>
<dbReference type="GO" id="GO:0022857">
    <property type="term" value="F:transmembrane transporter activity"/>
    <property type="evidence" value="ECO:0007669"/>
    <property type="project" value="InterPro"/>
</dbReference>
<evidence type="ECO:0000256" key="2">
    <source>
        <dbReference type="ARBA" id="ARBA00022692"/>
    </source>
</evidence>
<sequence>MHSSPIAISLEDSGSGERSGAKKIQYLKGARFHLIVAAIALSLFLTNLEIPVVTTALIGITNDIGGLERSAWVVTAYLLGYVGFLIIFAKLSDIFGRKLLFFIALLIFTIFSAACGAAQTLTQLIVFRAFQGMGGGGCFSVPTTVCLELVPKNEYAPLTGFISLVFSSSMIAGPIIGGAITDRSTWRWVFLLNVPAAVPILAVIVFCIPNNFPYHGNPHVPRRTFTTLISKQNMARVDFLGGALLLIATLALVTALEEAGLNFGWKSAFVITLLCISAVLWAVFVFWERLVTLSPSVTEPVFPWHFFTSRIWLGMTINALSLGAVWISGVFQLPQRFQVVHGLSPLAAGVRVMAYTGAAPISSIITALVAKKGVPPIYLVLGASCLQIIGFALLGSLPASTTISKAQYGYQVIAGLGCGTNISLLTLMTPFSVSEQDNAVAMGAITQFRVMGGAIGLSIVNTVMHGLLRSRLSPILHPAQLNKVLDSTQAIIELPPAVREEVVLKFSEGYNVQMMILAGLAAGQIIGTLVMWKKKQIKV</sequence>
<feature type="transmembrane region" description="Helical" evidence="5">
    <location>
        <begin position="268"/>
        <end position="287"/>
    </location>
</feature>
<protein>
    <submittedName>
        <fullName evidence="7">MFS general substrate transporter</fullName>
    </submittedName>
</protein>
<dbReference type="Proteomes" id="UP000799757">
    <property type="component" value="Unassembled WGS sequence"/>
</dbReference>
<evidence type="ECO:0000259" key="6">
    <source>
        <dbReference type="PROSITE" id="PS50850"/>
    </source>
</evidence>
<feature type="transmembrane region" description="Helical" evidence="5">
    <location>
        <begin position="408"/>
        <end position="428"/>
    </location>
</feature>
<comment type="subcellular location">
    <subcellularLocation>
        <location evidence="1">Membrane</location>
        <topology evidence="1">Multi-pass membrane protein</topology>
    </subcellularLocation>
</comment>
<dbReference type="Gene3D" id="1.20.1720.10">
    <property type="entry name" value="Multidrug resistance protein D"/>
    <property type="match status" value="1"/>
</dbReference>
<evidence type="ECO:0000256" key="4">
    <source>
        <dbReference type="ARBA" id="ARBA00023136"/>
    </source>
</evidence>
<feature type="transmembrane region" description="Helical" evidence="5">
    <location>
        <begin position="70"/>
        <end position="88"/>
    </location>
</feature>
<feature type="transmembrane region" description="Helical" evidence="5">
    <location>
        <begin position="100"/>
        <end position="121"/>
    </location>
</feature>
<dbReference type="PANTHER" id="PTHR23501:SF43">
    <property type="entry name" value="MULTIDRUG TRANSPORTER, PUTATIVE (AFU_ORTHOLOGUE AFUA_6G03040)-RELATED"/>
    <property type="match status" value="1"/>
</dbReference>
<feature type="transmembrane region" description="Helical" evidence="5">
    <location>
        <begin position="155"/>
        <end position="176"/>
    </location>
</feature>
<keyword evidence="8" id="KW-1185">Reference proteome</keyword>
<proteinExistence type="predicted"/>
<dbReference type="EMBL" id="MU001784">
    <property type="protein sequence ID" value="KAF2798438.1"/>
    <property type="molecule type" value="Genomic_DNA"/>
</dbReference>
<dbReference type="InterPro" id="IPR011701">
    <property type="entry name" value="MFS"/>
</dbReference>
<dbReference type="PROSITE" id="PS50850">
    <property type="entry name" value="MFS"/>
    <property type="match status" value="1"/>
</dbReference>
<keyword evidence="4 5" id="KW-0472">Membrane</keyword>
<evidence type="ECO:0000256" key="1">
    <source>
        <dbReference type="ARBA" id="ARBA00004141"/>
    </source>
</evidence>
<dbReference type="PANTHER" id="PTHR23501">
    <property type="entry name" value="MAJOR FACILITATOR SUPERFAMILY"/>
    <property type="match status" value="1"/>
</dbReference>
<dbReference type="OrthoDB" id="440553at2759"/>
<gene>
    <name evidence="7" type="ORF">K505DRAFT_296537</name>
</gene>
<feature type="transmembrane region" description="Helical" evidence="5">
    <location>
        <begin position="32"/>
        <end position="58"/>
    </location>
</feature>
<dbReference type="InterPro" id="IPR020846">
    <property type="entry name" value="MFS_dom"/>
</dbReference>
<reference evidence="7" key="1">
    <citation type="journal article" date="2020" name="Stud. Mycol.">
        <title>101 Dothideomycetes genomes: a test case for predicting lifestyles and emergence of pathogens.</title>
        <authorList>
            <person name="Haridas S."/>
            <person name="Albert R."/>
            <person name="Binder M."/>
            <person name="Bloem J."/>
            <person name="Labutti K."/>
            <person name="Salamov A."/>
            <person name="Andreopoulos B."/>
            <person name="Baker S."/>
            <person name="Barry K."/>
            <person name="Bills G."/>
            <person name="Bluhm B."/>
            <person name="Cannon C."/>
            <person name="Castanera R."/>
            <person name="Culley D."/>
            <person name="Daum C."/>
            <person name="Ezra D."/>
            <person name="Gonzalez J."/>
            <person name="Henrissat B."/>
            <person name="Kuo A."/>
            <person name="Liang C."/>
            <person name="Lipzen A."/>
            <person name="Lutzoni F."/>
            <person name="Magnuson J."/>
            <person name="Mondo S."/>
            <person name="Nolan M."/>
            <person name="Ohm R."/>
            <person name="Pangilinan J."/>
            <person name="Park H.-J."/>
            <person name="Ramirez L."/>
            <person name="Alfaro M."/>
            <person name="Sun H."/>
            <person name="Tritt A."/>
            <person name="Yoshinaga Y."/>
            <person name="Zwiers L.-H."/>
            <person name="Turgeon B."/>
            <person name="Goodwin S."/>
            <person name="Spatafora J."/>
            <person name="Crous P."/>
            <person name="Grigoriev I."/>
        </authorList>
    </citation>
    <scope>NUCLEOTIDE SEQUENCE</scope>
    <source>
        <strain evidence="7">CBS 109.77</strain>
    </source>
</reference>
<feature type="transmembrane region" description="Helical" evidence="5">
    <location>
        <begin position="307"/>
        <end position="331"/>
    </location>
</feature>
<dbReference type="AlphaFoldDB" id="A0A6A6XQH9"/>
<name>A0A6A6XQH9_9PLEO</name>
<evidence type="ECO:0000313" key="8">
    <source>
        <dbReference type="Proteomes" id="UP000799757"/>
    </source>
</evidence>